<feature type="active site" description="Proton acceptor" evidence="5">
    <location>
        <position position="301"/>
    </location>
</feature>
<keyword evidence="10" id="KW-1185">Reference proteome</keyword>
<evidence type="ECO:0000259" key="8">
    <source>
        <dbReference type="Pfam" id="PF08100"/>
    </source>
</evidence>
<evidence type="ECO:0000256" key="4">
    <source>
        <dbReference type="ARBA" id="ARBA00034481"/>
    </source>
</evidence>
<dbReference type="EMBL" id="OX459125">
    <property type="protein sequence ID" value="CAI9114777.1"/>
    <property type="molecule type" value="Genomic_DNA"/>
</dbReference>
<organism evidence="9 10">
    <name type="scientific">Oldenlandia corymbosa var. corymbosa</name>
    <dbReference type="NCBI Taxonomy" id="529605"/>
    <lineage>
        <taxon>Eukaryota</taxon>
        <taxon>Viridiplantae</taxon>
        <taxon>Streptophyta</taxon>
        <taxon>Embryophyta</taxon>
        <taxon>Tracheophyta</taxon>
        <taxon>Spermatophyta</taxon>
        <taxon>Magnoliopsida</taxon>
        <taxon>eudicotyledons</taxon>
        <taxon>Gunneridae</taxon>
        <taxon>Pentapetalae</taxon>
        <taxon>asterids</taxon>
        <taxon>lamiids</taxon>
        <taxon>Gentianales</taxon>
        <taxon>Rubiaceae</taxon>
        <taxon>Rubioideae</taxon>
        <taxon>Spermacoceae</taxon>
        <taxon>Hedyotis-Oldenlandia complex</taxon>
        <taxon>Oldenlandia</taxon>
    </lineage>
</organism>
<keyword evidence="3" id="KW-0949">S-adenosyl-L-methionine</keyword>
<feature type="domain" description="O-methyltransferase dimerisation" evidence="8">
    <location>
        <begin position="33"/>
        <end position="149"/>
    </location>
</feature>
<accession>A0AAV1E415</accession>
<dbReference type="InterPro" id="IPR016461">
    <property type="entry name" value="COMT-like"/>
</dbReference>
<sequence>MESPAKTPDNICNLQNGEEEEEEEENQHFSYAMQLATSISLPMVLMSAVRLGLFDIIAGAGLNAQLSPSEIASRLSESSPTAASINRGEYDHLISNGGNSEDIIAGMLDRMMRLLTSHSVLTCSSVDGVGDGGSQRVYGLAPVAKYFVRNKRGVSLGPFLDLNNDIVITQTWYGFENAVLEGAVPFKKMHGTHLFDYLERDKRYNELFNKAMINHTTIVMDKILENYKGFEHIETLVDVGGGLGVNLEILTTKYSNLKGINFDLPHVIQHAPTRPGINHIAGDMFERVPSGDAIFMKWILHDWDDSHCLKLLKNCHKALPENGKVIIVDALLPVDISDNSACTKSTCQMDINMMTHTTSGRERNEDEFLTLALEAGFQGIKLKCFVCNLWVMEFYKKENHVHD</sequence>
<protein>
    <submittedName>
        <fullName evidence="9">OLC1v1015574C1</fullName>
    </submittedName>
</protein>
<dbReference type="PIRSF" id="PIRSF005739">
    <property type="entry name" value="O-mtase"/>
    <property type="match status" value="1"/>
</dbReference>
<dbReference type="FunFam" id="3.40.50.150:FF:000061">
    <property type="entry name" value="Caffeic acid O-methyltransferase"/>
    <property type="match status" value="1"/>
</dbReference>
<dbReference type="InterPro" id="IPR012967">
    <property type="entry name" value="COMT_dimerisation"/>
</dbReference>
<evidence type="ECO:0000313" key="10">
    <source>
        <dbReference type="Proteomes" id="UP001161247"/>
    </source>
</evidence>
<proteinExistence type="inferred from homology"/>
<dbReference type="Gene3D" id="3.40.50.150">
    <property type="entry name" value="Vaccinia Virus protein VP39"/>
    <property type="match status" value="1"/>
</dbReference>
<dbReference type="InterPro" id="IPR001077">
    <property type="entry name" value="COMT_C"/>
</dbReference>
<dbReference type="Pfam" id="PF08100">
    <property type="entry name" value="Dimerisation"/>
    <property type="match status" value="1"/>
</dbReference>
<gene>
    <name evidence="9" type="ORF">OLC1_LOCUS21424</name>
</gene>
<dbReference type="InterPro" id="IPR036390">
    <property type="entry name" value="WH_DNA-bd_sf"/>
</dbReference>
<feature type="region of interest" description="Disordered" evidence="6">
    <location>
        <begin position="1"/>
        <end position="23"/>
    </location>
</feature>
<dbReference type="GO" id="GO:0046983">
    <property type="term" value="F:protein dimerization activity"/>
    <property type="evidence" value="ECO:0007669"/>
    <property type="project" value="InterPro"/>
</dbReference>
<dbReference type="SUPFAM" id="SSF46785">
    <property type="entry name" value="Winged helix' DNA-binding domain"/>
    <property type="match status" value="1"/>
</dbReference>
<dbReference type="GO" id="GO:0032259">
    <property type="term" value="P:methylation"/>
    <property type="evidence" value="ECO:0007669"/>
    <property type="project" value="UniProtKB-KW"/>
</dbReference>
<evidence type="ECO:0000313" key="9">
    <source>
        <dbReference type="EMBL" id="CAI9114777.1"/>
    </source>
</evidence>
<feature type="domain" description="O-methyltransferase C-terminal" evidence="7">
    <location>
        <begin position="172"/>
        <end position="378"/>
    </location>
</feature>
<dbReference type="SUPFAM" id="SSF53335">
    <property type="entry name" value="S-adenosyl-L-methionine-dependent methyltransferases"/>
    <property type="match status" value="1"/>
</dbReference>
<name>A0AAV1E415_OLDCO</name>
<dbReference type="Gene3D" id="1.10.10.10">
    <property type="entry name" value="Winged helix-like DNA-binding domain superfamily/Winged helix DNA-binding domain"/>
    <property type="match status" value="1"/>
</dbReference>
<dbReference type="AlphaFoldDB" id="A0AAV1E415"/>
<keyword evidence="2" id="KW-0808">Transferase</keyword>
<dbReference type="InterPro" id="IPR029063">
    <property type="entry name" value="SAM-dependent_MTases_sf"/>
</dbReference>
<dbReference type="InterPro" id="IPR036388">
    <property type="entry name" value="WH-like_DNA-bd_sf"/>
</dbReference>
<dbReference type="PANTHER" id="PTHR11746">
    <property type="entry name" value="O-METHYLTRANSFERASE"/>
    <property type="match status" value="1"/>
</dbReference>
<evidence type="ECO:0000256" key="5">
    <source>
        <dbReference type="PIRSR" id="PIRSR005739-1"/>
    </source>
</evidence>
<reference evidence="9" key="1">
    <citation type="submission" date="2023-03" db="EMBL/GenBank/DDBJ databases">
        <authorList>
            <person name="Julca I."/>
        </authorList>
    </citation>
    <scope>NUCLEOTIDE SEQUENCE</scope>
</reference>
<evidence type="ECO:0000256" key="3">
    <source>
        <dbReference type="ARBA" id="ARBA00022691"/>
    </source>
</evidence>
<comment type="similarity">
    <text evidence="4">Belongs to the class I-like SAM-binding methyltransferase superfamily. Cation-independent O-methyltransferase family. COMT subfamily.</text>
</comment>
<evidence type="ECO:0000256" key="1">
    <source>
        <dbReference type="ARBA" id="ARBA00022603"/>
    </source>
</evidence>
<dbReference type="GO" id="GO:0008171">
    <property type="term" value="F:O-methyltransferase activity"/>
    <property type="evidence" value="ECO:0007669"/>
    <property type="project" value="InterPro"/>
</dbReference>
<evidence type="ECO:0000256" key="6">
    <source>
        <dbReference type="SAM" id="MobiDB-lite"/>
    </source>
</evidence>
<evidence type="ECO:0000259" key="7">
    <source>
        <dbReference type="Pfam" id="PF00891"/>
    </source>
</evidence>
<evidence type="ECO:0000256" key="2">
    <source>
        <dbReference type="ARBA" id="ARBA00022679"/>
    </source>
</evidence>
<dbReference type="Pfam" id="PF00891">
    <property type="entry name" value="Methyltransf_2"/>
    <property type="match status" value="1"/>
</dbReference>
<keyword evidence="1" id="KW-0489">Methyltransferase</keyword>
<dbReference type="Proteomes" id="UP001161247">
    <property type="component" value="Chromosome 8"/>
</dbReference>